<proteinExistence type="predicted"/>
<dbReference type="RefSeq" id="WP_005608344.1">
    <property type="nucleotide sequence ID" value="NZ_CP172594.1"/>
</dbReference>
<evidence type="ECO:0000313" key="1">
    <source>
        <dbReference type="EMBL" id="RYS80723.1"/>
    </source>
</evidence>
<accession>A0A173VSI2</accession>
<dbReference type="AlphaFoldDB" id="A0A173VSI2"/>
<gene>
    <name evidence="1" type="ORF">EAI93_05295</name>
</gene>
<organism evidence="1 2">
    <name type="scientific">[Ruminococcus] torques</name>
    <dbReference type="NCBI Taxonomy" id="33039"/>
    <lineage>
        <taxon>Bacteria</taxon>
        <taxon>Bacillati</taxon>
        <taxon>Bacillota</taxon>
        <taxon>Clostridia</taxon>
        <taxon>Lachnospirales</taxon>
        <taxon>Lachnospiraceae</taxon>
        <taxon>Mediterraneibacter</taxon>
    </lineage>
</organism>
<dbReference type="Pfam" id="PF07242">
    <property type="entry name" value="DUF1430"/>
    <property type="match status" value="1"/>
</dbReference>
<comment type="caution">
    <text evidence="1">The sequence shown here is derived from an EMBL/GenBank/DDBJ whole genome shotgun (WGS) entry which is preliminary data.</text>
</comment>
<name>A0A173VSI2_9FIRM</name>
<dbReference type="GeneID" id="97995008"/>
<evidence type="ECO:0000313" key="2">
    <source>
        <dbReference type="Proteomes" id="UP000292665"/>
    </source>
</evidence>
<dbReference type="InterPro" id="IPR006541">
    <property type="entry name" value="Bacteriocin_ass"/>
</dbReference>
<dbReference type="Proteomes" id="UP000292665">
    <property type="component" value="Unassembled WGS sequence"/>
</dbReference>
<dbReference type="EMBL" id="RCYR01000007">
    <property type="protein sequence ID" value="RYS80723.1"/>
    <property type="molecule type" value="Genomic_DNA"/>
</dbReference>
<reference evidence="1 2" key="1">
    <citation type="journal article" date="2019" name="Science, e1252229">
        <title>Invertible promoters mediate bacterial phase variation, antibiotic resistance, and host adaptation in the gut.</title>
        <authorList>
            <person name="Jiang X."/>
            <person name="Hall A.B."/>
            <person name="Arthur T.D."/>
            <person name="Plichta D.R."/>
            <person name="Covington C.T."/>
            <person name="Poyet M."/>
            <person name="Crothers J."/>
            <person name="Moses P.L."/>
            <person name="Tolonen A.C."/>
            <person name="Vlamakis H."/>
            <person name="Alm E.J."/>
            <person name="Xavier R.J."/>
        </authorList>
    </citation>
    <scope>NUCLEOTIDE SEQUENCE [LARGE SCALE GENOMIC DNA]</scope>
    <source>
        <strain evidence="2">aa_0143</strain>
    </source>
</reference>
<sequence length="646" mass="74329">MKAIKNLCLFCFLIFGILMQSEIFQDQLWNFSTAYFTSSRYEVASEDMSQFLKDVSETATENDVHIFSQYNEINNKYLSTLHIYGDDKVIRQTLKNTANIEESEYTALVSGITKVKFHNLSELQSTSVGYENFISYIGNEDNIISAYQKLSEKYSLTYPEYWNSTEKDMIFIIWGMIIALMIVLNVIEVVRRKKEVVVRVSLGESAGFIAFKAALFDVTFDIALFIVAKILLSNYISGAYENRLVTILYSIGIILSTIPYCSFCFFDIRKAFANATHKRGVDFLIYSLKFIAGVAAVFTITTNISSIHNNLFTNEHLLEEYYDANYFTVKTTDFNAEKEEAFWNKLYKNEYNTLKPVICLNILNDKNDVIYVNNHAKDMLQGFTKQINAVENESSDLIIFIPKNRYFAKNKQLAYDSLSHVLNHDNLQQLNIQYIEYSETEYFSYLDTSRINGIEKSKNPIIIYQANKDLAVNGGYLESYKAGAVLFQCDEKQLRNISKKYEDMLGNYQLVITNVHEQYLYNHTFLIKLVGFLSSLCTIVLLLNIMIIVTVSRLEFRENAMKISLMKIFGYSLFERHKTLLKMIVVENFVILVGMLIYSLLSVQTEVGISILVSSFMALIEFTIIFFNITIVEKTNIPKSLKGGCL</sequence>
<protein>
    <submittedName>
        <fullName evidence="1">DUF1430 domain-containing protein</fullName>
    </submittedName>
</protein>